<proteinExistence type="predicted"/>
<dbReference type="EMBL" id="JADDOJ010000064">
    <property type="protein sequence ID" value="MBE7941789.1"/>
    <property type="molecule type" value="Genomic_DNA"/>
</dbReference>
<keyword evidence="3" id="KW-1185">Reference proteome</keyword>
<organism evidence="2 3">
    <name type="scientific">Ramlibacter aquaticus</name>
    <dbReference type="NCBI Taxonomy" id="2780094"/>
    <lineage>
        <taxon>Bacteria</taxon>
        <taxon>Pseudomonadati</taxon>
        <taxon>Pseudomonadota</taxon>
        <taxon>Betaproteobacteria</taxon>
        <taxon>Burkholderiales</taxon>
        <taxon>Comamonadaceae</taxon>
        <taxon>Ramlibacter</taxon>
    </lineage>
</organism>
<reference evidence="2 3" key="1">
    <citation type="submission" date="2020-10" db="EMBL/GenBank/DDBJ databases">
        <title>Draft genome of Ramlibacter aquaticus LMG 30558.</title>
        <authorList>
            <person name="Props R."/>
        </authorList>
    </citation>
    <scope>NUCLEOTIDE SEQUENCE [LARGE SCALE GENOMIC DNA]</scope>
    <source>
        <strain evidence="2 3">LMG 30558</strain>
    </source>
</reference>
<dbReference type="PANTHER" id="PTHR33490:SF3">
    <property type="entry name" value="CONSERVED INTEGRAL MEMBRANE PROTEIN"/>
    <property type="match status" value="1"/>
</dbReference>
<gene>
    <name evidence="2" type="ORF">IM725_14505</name>
</gene>
<accession>A0ABR9SHY7</accession>
<comment type="caution">
    <text evidence="2">The sequence shown here is derived from an EMBL/GenBank/DDBJ whole genome shotgun (WGS) entry which is preliminary data.</text>
</comment>
<dbReference type="InterPro" id="IPR002931">
    <property type="entry name" value="Transglutaminase-like"/>
</dbReference>
<dbReference type="InterPro" id="IPR038765">
    <property type="entry name" value="Papain-like_cys_pep_sf"/>
</dbReference>
<sequence>MDFPWTPEDGPQEAHARWRVATRQLDLDHPGLYITAQKLTQSRQSLPARAMAIHDFVRRMPFAATSDGSSVRASEVLRRGAGDCHAKGVLFTALCRAAGLPARLLFVRVRTRFLHGILEGAPPEMPHAVGQVHLGERWVSTDGYVVDPLLFMRAKEALVAHGNDCGWGLVRDARSTWDGARPQLQQFRAEDVVRCHGCFHDPSQFYATQEGQSNGWLDTLKYALGAQLVNRRVAQLRRPHAQGPASRGQAA</sequence>
<evidence type="ECO:0000313" key="3">
    <source>
        <dbReference type="Proteomes" id="UP000715965"/>
    </source>
</evidence>
<dbReference type="PANTHER" id="PTHR33490">
    <property type="entry name" value="BLR5614 PROTEIN-RELATED"/>
    <property type="match status" value="1"/>
</dbReference>
<feature type="domain" description="Transglutaminase-like" evidence="1">
    <location>
        <begin position="36"/>
        <end position="142"/>
    </location>
</feature>
<evidence type="ECO:0000259" key="1">
    <source>
        <dbReference type="Pfam" id="PF01841"/>
    </source>
</evidence>
<dbReference type="Proteomes" id="UP000715965">
    <property type="component" value="Unassembled WGS sequence"/>
</dbReference>
<protein>
    <submittedName>
        <fullName evidence="2">Transglutaminase domain-containing protein</fullName>
    </submittedName>
</protein>
<dbReference type="RefSeq" id="WP_193781352.1">
    <property type="nucleotide sequence ID" value="NZ_JADDOJ010000064.1"/>
</dbReference>
<dbReference type="Gene3D" id="3.10.620.30">
    <property type="match status" value="1"/>
</dbReference>
<name>A0ABR9SHY7_9BURK</name>
<dbReference type="Pfam" id="PF01841">
    <property type="entry name" value="Transglut_core"/>
    <property type="match status" value="1"/>
</dbReference>
<evidence type="ECO:0000313" key="2">
    <source>
        <dbReference type="EMBL" id="MBE7941789.1"/>
    </source>
</evidence>
<dbReference type="SUPFAM" id="SSF54001">
    <property type="entry name" value="Cysteine proteinases"/>
    <property type="match status" value="1"/>
</dbReference>